<dbReference type="PROSITE" id="PS50109">
    <property type="entry name" value="HIS_KIN"/>
    <property type="match status" value="1"/>
</dbReference>
<dbReference type="Pfam" id="PF00512">
    <property type="entry name" value="HisKA"/>
    <property type="match status" value="1"/>
</dbReference>
<dbReference type="InterPro" id="IPR036890">
    <property type="entry name" value="HATPase_C_sf"/>
</dbReference>
<dbReference type="InterPro" id="IPR036097">
    <property type="entry name" value="HisK_dim/P_sf"/>
</dbReference>
<gene>
    <name evidence="5" type="ORF">SAMN05216464_112116</name>
</gene>
<dbReference type="EC" id="2.7.13.3" evidence="2"/>
<dbReference type="Gene3D" id="3.30.450.40">
    <property type="match status" value="1"/>
</dbReference>
<sequence>MLKPPIPENERERLAALNSYQILDTLPEQGFDEITLIASEICQTPISLVSLIDNDRQWFKSNKGLEVSETPKELAFCAHAILEPQEVMVVKNAVTDERFADNPLVTGTPKVIFYTGVPLINPDGYALGTLCVIDHKARELNDSQIIALKALANQVVAQLELKKKVTELNNTRRELEQSNEYLEKFAVMAAHDIRNPLTNILLTSQVLKDRFKDKLDEKGNKFLDIINNSSHKLIGLLEKMLAYSKSNQILAQNKEEAEVLHLLEGVVKLIDIPLEFKIEVPLRPIKITTSLVAFEQIMINLFNNAIRYNNKPEGIIKVDFAEDNWFYTFNVTDNGIGIASENFEMIFKSGTTLGTKDRFNKDGSGIGLCTVKSLVEALGGKINVSSEVGEYTRFTFTLKK</sequence>
<protein>
    <recommendedName>
        <fullName evidence="2">histidine kinase</fullName>
        <ecNumber evidence="2">2.7.13.3</ecNumber>
    </recommendedName>
</protein>
<dbReference type="PANTHER" id="PTHR43102:SF2">
    <property type="entry name" value="GAF DOMAIN-CONTAINING PROTEIN"/>
    <property type="match status" value="1"/>
</dbReference>
<reference evidence="5 6" key="1">
    <citation type="submission" date="2016-10" db="EMBL/GenBank/DDBJ databases">
        <authorList>
            <person name="de Groot N.N."/>
        </authorList>
    </citation>
    <scope>NUCLEOTIDE SEQUENCE [LARGE SCALE GENOMIC DNA]</scope>
    <source>
        <strain evidence="5 6">47C3B</strain>
    </source>
</reference>
<evidence type="ECO:0000313" key="6">
    <source>
        <dbReference type="Proteomes" id="UP000199072"/>
    </source>
</evidence>
<dbReference type="AlphaFoldDB" id="A0A1G7I284"/>
<dbReference type="Gene3D" id="1.10.287.130">
    <property type="match status" value="1"/>
</dbReference>
<dbReference type="InterPro" id="IPR003594">
    <property type="entry name" value="HATPase_dom"/>
</dbReference>
<evidence type="ECO:0000256" key="3">
    <source>
        <dbReference type="ARBA" id="ARBA00022553"/>
    </source>
</evidence>
<dbReference type="OrthoDB" id="9811889at2"/>
<dbReference type="SMART" id="SM00065">
    <property type="entry name" value="GAF"/>
    <property type="match status" value="1"/>
</dbReference>
<dbReference type="STRING" id="1391627.SAMN05216464_112116"/>
<evidence type="ECO:0000256" key="2">
    <source>
        <dbReference type="ARBA" id="ARBA00012438"/>
    </source>
</evidence>
<dbReference type="RefSeq" id="WP_091152909.1">
    <property type="nucleotide sequence ID" value="NZ_FNAI01000012.1"/>
</dbReference>
<dbReference type="EMBL" id="FNAI01000012">
    <property type="protein sequence ID" value="SDF06596.1"/>
    <property type="molecule type" value="Genomic_DNA"/>
</dbReference>
<evidence type="ECO:0000256" key="1">
    <source>
        <dbReference type="ARBA" id="ARBA00000085"/>
    </source>
</evidence>
<dbReference type="CDD" id="cd00082">
    <property type="entry name" value="HisKA"/>
    <property type="match status" value="1"/>
</dbReference>
<dbReference type="Gene3D" id="3.30.565.10">
    <property type="entry name" value="Histidine kinase-like ATPase, C-terminal domain"/>
    <property type="match status" value="1"/>
</dbReference>
<dbReference type="PRINTS" id="PR00344">
    <property type="entry name" value="BCTRLSENSOR"/>
</dbReference>
<comment type="catalytic activity">
    <reaction evidence="1">
        <text>ATP + protein L-histidine = ADP + protein N-phospho-L-histidine.</text>
        <dbReference type="EC" id="2.7.13.3"/>
    </reaction>
</comment>
<proteinExistence type="predicted"/>
<dbReference type="PANTHER" id="PTHR43102">
    <property type="entry name" value="SLR1143 PROTEIN"/>
    <property type="match status" value="1"/>
</dbReference>
<dbReference type="InterPro" id="IPR003661">
    <property type="entry name" value="HisK_dim/P_dom"/>
</dbReference>
<dbReference type="InterPro" id="IPR003018">
    <property type="entry name" value="GAF"/>
</dbReference>
<dbReference type="InterPro" id="IPR005467">
    <property type="entry name" value="His_kinase_dom"/>
</dbReference>
<dbReference type="SUPFAM" id="SSF47384">
    <property type="entry name" value="Homodimeric domain of signal transducing histidine kinase"/>
    <property type="match status" value="1"/>
</dbReference>
<dbReference type="SUPFAM" id="SSF55874">
    <property type="entry name" value="ATPase domain of HSP90 chaperone/DNA topoisomerase II/histidine kinase"/>
    <property type="match status" value="1"/>
</dbReference>
<organism evidence="5 6">
    <name type="scientific">Mucilaginibacter pineti</name>
    <dbReference type="NCBI Taxonomy" id="1391627"/>
    <lineage>
        <taxon>Bacteria</taxon>
        <taxon>Pseudomonadati</taxon>
        <taxon>Bacteroidota</taxon>
        <taxon>Sphingobacteriia</taxon>
        <taxon>Sphingobacteriales</taxon>
        <taxon>Sphingobacteriaceae</taxon>
        <taxon>Mucilaginibacter</taxon>
    </lineage>
</organism>
<keyword evidence="5" id="KW-0808">Transferase</keyword>
<name>A0A1G7I284_9SPHI</name>
<dbReference type="SMART" id="SM00387">
    <property type="entry name" value="HATPase_c"/>
    <property type="match status" value="1"/>
</dbReference>
<feature type="domain" description="Histidine kinase" evidence="4">
    <location>
        <begin position="188"/>
        <end position="400"/>
    </location>
</feature>
<keyword evidence="5" id="KW-0418">Kinase</keyword>
<dbReference type="Pfam" id="PF02518">
    <property type="entry name" value="HATPase_c"/>
    <property type="match status" value="1"/>
</dbReference>
<dbReference type="GO" id="GO:0000155">
    <property type="term" value="F:phosphorelay sensor kinase activity"/>
    <property type="evidence" value="ECO:0007669"/>
    <property type="project" value="InterPro"/>
</dbReference>
<evidence type="ECO:0000313" key="5">
    <source>
        <dbReference type="EMBL" id="SDF06596.1"/>
    </source>
</evidence>
<evidence type="ECO:0000259" key="4">
    <source>
        <dbReference type="PROSITE" id="PS50109"/>
    </source>
</evidence>
<dbReference type="SMART" id="SM00388">
    <property type="entry name" value="HisKA"/>
    <property type="match status" value="1"/>
</dbReference>
<accession>A0A1G7I284</accession>
<keyword evidence="6" id="KW-1185">Reference proteome</keyword>
<keyword evidence="3" id="KW-0597">Phosphoprotein</keyword>
<dbReference type="Proteomes" id="UP000199072">
    <property type="component" value="Unassembled WGS sequence"/>
</dbReference>
<dbReference type="SUPFAM" id="SSF55781">
    <property type="entry name" value="GAF domain-like"/>
    <property type="match status" value="1"/>
</dbReference>
<dbReference type="InterPro" id="IPR029016">
    <property type="entry name" value="GAF-like_dom_sf"/>
</dbReference>
<dbReference type="Pfam" id="PF01590">
    <property type="entry name" value="GAF"/>
    <property type="match status" value="1"/>
</dbReference>
<dbReference type="InterPro" id="IPR004358">
    <property type="entry name" value="Sig_transdc_His_kin-like_C"/>
</dbReference>